<dbReference type="Pfam" id="PF00010">
    <property type="entry name" value="HLH"/>
    <property type="match status" value="1"/>
</dbReference>
<keyword evidence="3" id="KW-0238">DNA-binding</keyword>
<evidence type="ECO:0000256" key="3">
    <source>
        <dbReference type="ARBA" id="ARBA00023125"/>
    </source>
</evidence>
<dbReference type="InterPro" id="IPR036638">
    <property type="entry name" value="HLH_DNA-bd_sf"/>
</dbReference>
<name>A0AAW2DIH4_9ROSI</name>
<dbReference type="InterPro" id="IPR045843">
    <property type="entry name" value="IND-like"/>
</dbReference>
<dbReference type="PANTHER" id="PTHR45914">
    <property type="entry name" value="TRANSCRIPTION FACTOR HEC3-RELATED"/>
    <property type="match status" value="1"/>
</dbReference>
<comment type="caution">
    <text evidence="7">The sequence shown here is derived from an EMBL/GenBank/DDBJ whole genome shotgun (WGS) entry which is preliminary data.</text>
</comment>
<evidence type="ECO:0000256" key="5">
    <source>
        <dbReference type="ARBA" id="ARBA00023242"/>
    </source>
</evidence>
<protein>
    <recommendedName>
        <fullName evidence="6">BHLH domain-containing protein</fullName>
    </recommendedName>
</protein>
<proteinExistence type="predicted"/>
<evidence type="ECO:0000313" key="7">
    <source>
        <dbReference type="EMBL" id="KAL0009398.1"/>
    </source>
</evidence>
<dbReference type="GO" id="GO:0005634">
    <property type="term" value="C:nucleus"/>
    <property type="evidence" value="ECO:0007669"/>
    <property type="project" value="UniProtKB-SubCell"/>
</dbReference>
<dbReference type="Gene3D" id="4.10.280.10">
    <property type="entry name" value="Helix-loop-helix DNA-binding domain"/>
    <property type="match status" value="1"/>
</dbReference>
<dbReference type="EMBL" id="JAZDWU010000003">
    <property type="protein sequence ID" value="KAL0009398.1"/>
    <property type="molecule type" value="Genomic_DNA"/>
</dbReference>
<dbReference type="GO" id="GO:0003677">
    <property type="term" value="F:DNA binding"/>
    <property type="evidence" value="ECO:0007669"/>
    <property type="project" value="UniProtKB-KW"/>
</dbReference>
<dbReference type="SMART" id="SM00353">
    <property type="entry name" value="HLH"/>
    <property type="match status" value="1"/>
</dbReference>
<dbReference type="CDD" id="cd11393">
    <property type="entry name" value="bHLH_AtbHLH_like"/>
    <property type="match status" value="1"/>
</dbReference>
<dbReference type="PROSITE" id="PS50888">
    <property type="entry name" value="BHLH"/>
    <property type="match status" value="1"/>
</dbReference>
<dbReference type="PANTHER" id="PTHR45914:SF24">
    <property type="entry name" value="BHLH DOMAIN-CONTAINING PROTEIN"/>
    <property type="match status" value="1"/>
</dbReference>
<organism evidence="7 8">
    <name type="scientific">Lithocarpus litseifolius</name>
    <dbReference type="NCBI Taxonomy" id="425828"/>
    <lineage>
        <taxon>Eukaryota</taxon>
        <taxon>Viridiplantae</taxon>
        <taxon>Streptophyta</taxon>
        <taxon>Embryophyta</taxon>
        <taxon>Tracheophyta</taxon>
        <taxon>Spermatophyta</taxon>
        <taxon>Magnoliopsida</taxon>
        <taxon>eudicotyledons</taxon>
        <taxon>Gunneridae</taxon>
        <taxon>Pentapetalae</taxon>
        <taxon>rosids</taxon>
        <taxon>fabids</taxon>
        <taxon>Fagales</taxon>
        <taxon>Fagaceae</taxon>
        <taxon>Lithocarpus</taxon>
    </lineage>
</organism>
<accession>A0AAW2DIH4</accession>
<evidence type="ECO:0000256" key="2">
    <source>
        <dbReference type="ARBA" id="ARBA00023015"/>
    </source>
</evidence>
<keyword evidence="4" id="KW-0804">Transcription</keyword>
<evidence type="ECO:0000259" key="6">
    <source>
        <dbReference type="PROSITE" id="PS50888"/>
    </source>
</evidence>
<comment type="subcellular location">
    <subcellularLocation>
        <location evidence="1">Nucleus</location>
    </subcellularLocation>
</comment>
<dbReference type="Proteomes" id="UP001459277">
    <property type="component" value="Unassembled WGS sequence"/>
</dbReference>
<keyword evidence="2" id="KW-0805">Transcription regulation</keyword>
<dbReference type="InterPro" id="IPR011598">
    <property type="entry name" value="bHLH_dom"/>
</dbReference>
<evidence type="ECO:0000256" key="1">
    <source>
        <dbReference type="ARBA" id="ARBA00004123"/>
    </source>
</evidence>
<dbReference type="SUPFAM" id="SSF47459">
    <property type="entry name" value="HLH, helix-loop-helix DNA-binding domain"/>
    <property type="match status" value="1"/>
</dbReference>
<keyword evidence="5" id="KW-0539">Nucleus</keyword>
<sequence length="296" mass="33698">MALSAYTELGTLQHLNTQISFQQRQAELAGELLSYSNNFELQNTLLHPLYDQESFLHPEEYYTHLLPYLSSSCEPFISLSEMLTPPQNFEPYSFPKRQRCHENQFSLDFTPTFFDGLVPNPCMVADVSPELFSQLPEYGIPQVDCTQNVESSKKMNERSVSAQSIAARERRRKITEKTQELGRLIPGCSKMNTAEMLQAASKYVKYLQAQVGILELMGSFQETYAASPTEMQVILASPRVQEKLYLEDKCLIPKELSKLCVKEHDILSKPSISNDLNRLVKSEGRQEGLASEKHIM</sequence>
<dbReference type="AlphaFoldDB" id="A0AAW2DIH4"/>
<feature type="domain" description="BHLH" evidence="6">
    <location>
        <begin position="158"/>
        <end position="207"/>
    </location>
</feature>
<reference evidence="7 8" key="1">
    <citation type="submission" date="2024-01" db="EMBL/GenBank/DDBJ databases">
        <title>A telomere-to-telomere, gap-free genome of sweet tea (Lithocarpus litseifolius).</title>
        <authorList>
            <person name="Zhou J."/>
        </authorList>
    </citation>
    <scope>NUCLEOTIDE SEQUENCE [LARGE SCALE GENOMIC DNA]</scope>
    <source>
        <strain evidence="7">Zhou-2022a</strain>
        <tissue evidence="7">Leaf</tissue>
    </source>
</reference>
<dbReference type="GO" id="GO:0046983">
    <property type="term" value="F:protein dimerization activity"/>
    <property type="evidence" value="ECO:0007669"/>
    <property type="project" value="InterPro"/>
</dbReference>
<dbReference type="InterPro" id="IPR045239">
    <property type="entry name" value="bHLH95_bHLH"/>
</dbReference>
<evidence type="ECO:0000313" key="8">
    <source>
        <dbReference type="Proteomes" id="UP001459277"/>
    </source>
</evidence>
<gene>
    <name evidence="7" type="ORF">SO802_010900</name>
</gene>
<evidence type="ECO:0000256" key="4">
    <source>
        <dbReference type="ARBA" id="ARBA00023163"/>
    </source>
</evidence>
<dbReference type="GO" id="GO:0003700">
    <property type="term" value="F:DNA-binding transcription factor activity"/>
    <property type="evidence" value="ECO:0007669"/>
    <property type="project" value="InterPro"/>
</dbReference>
<keyword evidence="8" id="KW-1185">Reference proteome</keyword>